<organism evidence="1 2">
    <name type="scientific">Eumeta variegata</name>
    <name type="common">Bagworm moth</name>
    <name type="synonym">Eumeta japonica</name>
    <dbReference type="NCBI Taxonomy" id="151549"/>
    <lineage>
        <taxon>Eukaryota</taxon>
        <taxon>Metazoa</taxon>
        <taxon>Ecdysozoa</taxon>
        <taxon>Arthropoda</taxon>
        <taxon>Hexapoda</taxon>
        <taxon>Insecta</taxon>
        <taxon>Pterygota</taxon>
        <taxon>Neoptera</taxon>
        <taxon>Endopterygota</taxon>
        <taxon>Lepidoptera</taxon>
        <taxon>Glossata</taxon>
        <taxon>Ditrysia</taxon>
        <taxon>Tineoidea</taxon>
        <taxon>Psychidae</taxon>
        <taxon>Oiketicinae</taxon>
        <taxon>Eumeta</taxon>
    </lineage>
</organism>
<name>A0A4C2AAV9_EUMVA</name>
<keyword evidence="2" id="KW-1185">Reference proteome</keyword>
<dbReference type="AlphaFoldDB" id="A0A4C2AAV9"/>
<proteinExistence type="predicted"/>
<accession>A0A4C2AAV9</accession>
<gene>
    <name evidence="1" type="ORF">EVAR_69291_1</name>
</gene>
<dbReference type="EMBL" id="BGZK01003041">
    <property type="protein sequence ID" value="GBP97981.1"/>
    <property type="molecule type" value="Genomic_DNA"/>
</dbReference>
<dbReference type="Proteomes" id="UP000299102">
    <property type="component" value="Unassembled WGS sequence"/>
</dbReference>
<protein>
    <submittedName>
        <fullName evidence="1">Uncharacterized protein</fullName>
    </submittedName>
</protein>
<comment type="caution">
    <text evidence="1">The sequence shown here is derived from an EMBL/GenBank/DDBJ whole genome shotgun (WGS) entry which is preliminary data.</text>
</comment>
<reference evidence="1 2" key="1">
    <citation type="journal article" date="2019" name="Commun. Biol.">
        <title>The bagworm genome reveals a unique fibroin gene that provides high tensile strength.</title>
        <authorList>
            <person name="Kono N."/>
            <person name="Nakamura H."/>
            <person name="Ohtoshi R."/>
            <person name="Tomita M."/>
            <person name="Numata K."/>
            <person name="Arakawa K."/>
        </authorList>
    </citation>
    <scope>NUCLEOTIDE SEQUENCE [LARGE SCALE GENOMIC DNA]</scope>
</reference>
<sequence length="143" mass="16419">MRSGSLPTLPVLETIRPYHTTAGDAVWYLGPELDPKPEDLIPPNEPCAASLVERWRHIPIKERKAGVKNTEELLLTCGNSSRHHSTVTKYLNEAHAICMEKTWKLDRMLVKVLKKTEVYEGRLISPRPKALNERKVRVFYFSI</sequence>
<evidence type="ECO:0000313" key="1">
    <source>
        <dbReference type="EMBL" id="GBP97981.1"/>
    </source>
</evidence>
<evidence type="ECO:0000313" key="2">
    <source>
        <dbReference type="Proteomes" id="UP000299102"/>
    </source>
</evidence>